<name>H1Y3K7_9SPHI</name>
<organism evidence="1 2">
    <name type="scientific">Mucilaginibacter paludis DSM 18603</name>
    <dbReference type="NCBI Taxonomy" id="714943"/>
    <lineage>
        <taxon>Bacteria</taxon>
        <taxon>Pseudomonadati</taxon>
        <taxon>Bacteroidota</taxon>
        <taxon>Sphingobacteriia</taxon>
        <taxon>Sphingobacteriales</taxon>
        <taxon>Sphingobacteriaceae</taxon>
        <taxon>Mucilaginibacter</taxon>
    </lineage>
</organism>
<evidence type="ECO:0000313" key="1">
    <source>
        <dbReference type="EMBL" id="EHQ29775.1"/>
    </source>
</evidence>
<keyword evidence="2" id="KW-1185">Reference proteome</keyword>
<reference evidence="1" key="1">
    <citation type="submission" date="2011-09" db="EMBL/GenBank/DDBJ databases">
        <title>The permanent draft genome of Mucilaginibacter paludis DSM 18603.</title>
        <authorList>
            <consortium name="US DOE Joint Genome Institute (JGI-PGF)"/>
            <person name="Lucas S."/>
            <person name="Han J."/>
            <person name="Lapidus A."/>
            <person name="Bruce D."/>
            <person name="Goodwin L."/>
            <person name="Pitluck S."/>
            <person name="Peters L."/>
            <person name="Kyrpides N."/>
            <person name="Mavromatis K."/>
            <person name="Ivanova N."/>
            <person name="Mikhailova N."/>
            <person name="Held B."/>
            <person name="Detter J.C."/>
            <person name="Tapia R."/>
            <person name="Han C."/>
            <person name="Land M."/>
            <person name="Hauser L."/>
            <person name="Markowitz V."/>
            <person name="Cheng J.-F."/>
            <person name="Hugenholtz P."/>
            <person name="Woyke T."/>
            <person name="Wu D."/>
            <person name="Tindall B."/>
            <person name="Brambilla E."/>
            <person name="Klenk H.-P."/>
            <person name="Eisen J.A."/>
        </authorList>
    </citation>
    <scope>NUCLEOTIDE SEQUENCE [LARGE SCALE GENOMIC DNA]</scope>
    <source>
        <strain evidence="1">DSM 18603</strain>
    </source>
</reference>
<dbReference type="HOGENOM" id="CLU_1260263_0_0_10"/>
<proteinExistence type="predicted"/>
<protein>
    <submittedName>
        <fullName evidence="1">Uncharacterized protein</fullName>
    </submittedName>
</protein>
<dbReference type="Proteomes" id="UP000002774">
    <property type="component" value="Chromosome"/>
</dbReference>
<evidence type="ECO:0000313" key="2">
    <source>
        <dbReference type="Proteomes" id="UP000002774"/>
    </source>
</evidence>
<dbReference type="RefSeq" id="WP_008511151.1">
    <property type="nucleotide sequence ID" value="NZ_CM001403.1"/>
</dbReference>
<gene>
    <name evidence="1" type="ORF">Mucpa_5706</name>
</gene>
<dbReference type="EMBL" id="CM001403">
    <property type="protein sequence ID" value="EHQ29775.1"/>
    <property type="molecule type" value="Genomic_DNA"/>
</dbReference>
<sequence>MERKEFIKITSLLSATAIVNPESLFAQSWIIDILEELGKAILVELSKEPIEDFLREILGLPKMAKDIKKKNDEYAKDNTFEKNQSYLVNKSIFYPVASNQNYNRTGRYIVPFYQYQDDQTYNHIGDLEKHEAETMAWAARHLHFDEGIDKERNTNIILPSKIIYQRKSDVKLETKFINKEGGQVILHKFKHSQYASCSIQTSSYSPNTPKLLPSFPLLT</sequence>
<dbReference type="AlphaFoldDB" id="H1Y3K7"/>
<accession>H1Y3K7</accession>